<reference evidence="2" key="1">
    <citation type="submission" date="2025-08" db="UniProtKB">
        <authorList>
            <consortium name="Ensembl"/>
        </authorList>
    </citation>
    <scope>IDENTIFICATION</scope>
</reference>
<accession>A0A3B4XP45</accession>
<keyword evidence="3" id="KW-1185">Reference proteome</keyword>
<evidence type="ECO:0000313" key="3">
    <source>
        <dbReference type="Proteomes" id="UP000261360"/>
    </source>
</evidence>
<dbReference type="Ensembl" id="ENSSLDT00000018433.1">
    <property type="protein sequence ID" value="ENSSLDP00000017822.1"/>
    <property type="gene ID" value="ENSSLDG00000014054.1"/>
</dbReference>
<keyword evidence="1" id="KW-0175">Coiled coil</keyword>
<proteinExistence type="predicted"/>
<evidence type="ECO:0000256" key="1">
    <source>
        <dbReference type="SAM" id="Coils"/>
    </source>
</evidence>
<feature type="coiled-coil region" evidence="1">
    <location>
        <begin position="42"/>
        <end position="69"/>
    </location>
</feature>
<evidence type="ECO:0000313" key="2">
    <source>
        <dbReference type="Ensembl" id="ENSSLDP00000017822.1"/>
    </source>
</evidence>
<sequence>MTDVTLVCCQVIIKLSDQVTACLFDPRSLESSSGGDLDSQTFRPLEQEIENLKDDIEAYKTQNKFLNSEIYQLTKLWRNSSEQEKSLMVKVGQLGTLGPRDPVPSL</sequence>
<dbReference type="STRING" id="1841481.ENSSLDP00000017822"/>
<reference evidence="2" key="2">
    <citation type="submission" date="2025-09" db="UniProtKB">
        <authorList>
            <consortium name="Ensembl"/>
        </authorList>
    </citation>
    <scope>IDENTIFICATION</scope>
</reference>
<name>A0A3B4XP45_SERLL</name>
<dbReference type="AlphaFoldDB" id="A0A3B4XP45"/>
<organism evidence="2 3">
    <name type="scientific">Seriola lalandi dorsalis</name>
    <dbReference type="NCBI Taxonomy" id="1841481"/>
    <lineage>
        <taxon>Eukaryota</taxon>
        <taxon>Metazoa</taxon>
        <taxon>Chordata</taxon>
        <taxon>Craniata</taxon>
        <taxon>Vertebrata</taxon>
        <taxon>Euteleostomi</taxon>
        <taxon>Actinopterygii</taxon>
        <taxon>Neopterygii</taxon>
        <taxon>Teleostei</taxon>
        <taxon>Neoteleostei</taxon>
        <taxon>Acanthomorphata</taxon>
        <taxon>Carangaria</taxon>
        <taxon>Carangiformes</taxon>
        <taxon>Carangidae</taxon>
        <taxon>Seriola</taxon>
    </lineage>
</organism>
<dbReference type="Proteomes" id="UP000261360">
    <property type="component" value="Unplaced"/>
</dbReference>
<protein>
    <submittedName>
        <fullName evidence="2">Uncharacterized protein</fullName>
    </submittedName>
</protein>
<dbReference type="GeneTree" id="ENSGT00940000178979"/>